<dbReference type="EMBL" id="HACA01028683">
    <property type="protein sequence ID" value="CDW46044.1"/>
    <property type="molecule type" value="Transcribed_RNA"/>
</dbReference>
<dbReference type="AlphaFoldDB" id="A0A0K2V6D8"/>
<sequence>MLVNIAFWQIFTASSNEGQSFITTIGLFPPSSRDILFKFESFPELEISFPTSVEPVNAILSTSKFLTKAAPV</sequence>
<proteinExistence type="predicted"/>
<organism evidence="1">
    <name type="scientific">Lepeophtheirus salmonis</name>
    <name type="common">Salmon louse</name>
    <name type="synonym">Caligus salmonis</name>
    <dbReference type="NCBI Taxonomy" id="72036"/>
    <lineage>
        <taxon>Eukaryota</taxon>
        <taxon>Metazoa</taxon>
        <taxon>Ecdysozoa</taxon>
        <taxon>Arthropoda</taxon>
        <taxon>Crustacea</taxon>
        <taxon>Multicrustacea</taxon>
        <taxon>Hexanauplia</taxon>
        <taxon>Copepoda</taxon>
        <taxon>Siphonostomatoida</taxon>
        <taxon>Caligidae</taxon>
        <taxon>Lepeophtheirus</taxon>
    </lineage>
</organism>
<name>A0A0K2V6D8_LEPSM</name>
<reference evidence="1" key="1">
    <citation type="submission" date="2014-05" db="EMBL/GenBank/DDBJ databases">
        <authorList>
            <person name="Chronopoulou M."/>
        </authorList>
    </citation>
    <scope>NUCLEOTIDE SEQUENCE</scope>
    <source>
        <tissue evidence="1">Whole organism</tissue>
    </source>
</reference>
<evidence type="ECO:0000313" key="1">
    <source>
        <dbReference type="EMBL" id="CDW46044.1"/>
    </source>
</evidence>
<accession>A0A0K2V6D8</accession>
<protein>
    <submittedName>
        <fullName evidence="1">Uncharacterized protein</fullName>
    </submittedName>
</protein>